<keyword evidence="1" id="KW-1133">Transmembrane helix</keyword>
<dbReference type="Proteomes" id="UP001165488">
    <property type="component" value="Unassembled WGS sequence"/>
</dbReference>
<comment type="caution">
    <text evidence="2">The sequence shown here is derived from an EMBL/GenBank/DDBJ whole genome shotgun (WGS) entry which is preliminary data.</text>
</comment>
<reference evidence="2" key="1">
    <citation type="submission" date="2022-03" db="EMBL/GenBank/DDBJ databases">
        <title>De novo assembled genomes of Belliella spp. (Cyclobacteriaceae) strains.</title>
        <authorList>
            <person name="Szabo A."/>
            <person name="Korponai K."/>
            <person name="Felfoldi T."/>
        </authorList>
    </citation>
    <scope>NUCLEOTIDE SEQUENCE</scope>
    <source>
        <strain evidence="2">DSM 107340</strain>
    </source>
</reference>
<name>A0ABS9UQR7_9BACT</name>
<organism evidence="2 3">
    <name type="scientific">Belliella calami</name>
    <dbReference type="NCBI Taxonomy" id="2923436"/>
    <lineage>
        <taxon>Bacteria</taxon>
        <taxon>Pseudomonadati</taxon>
        <taxon>Bacteroidota</taxon>
        <taxon>Cytophagia</taxon>
        <taxon>Cytophagales</taxon>
        <taxon>Cyclobacteriaceae</taxon>
        <taxon>Belliella</taxon>
    </lineage>
</organism>
<gene>
    <name evidence="2" type="ORF">MM236_13285</name>
</gene>
<keyword evidence="3" id="KW-1185">Reference proteome</keyword>
<feature type="transmembrane region" description="Helical" evidence="1">
    <location>
        <begin position="12"/>
        <end position="29"/>
    </location>
</feature>
<sequence length="150" mass="17370">MIHCKPKKSTYFSLTIVLLILLSGLIYILNDFTYSRSFGLTFYLICAPLVTVVILMLLVKMMAGYKFISVGKDKITTKLPLRGKSKTYDLKQILAWEEEKVIANKKEFRQVTIVFDDKTSFTMSNHEHVNYEEFVVYLTKKASSKKVKNH</sequence>
<dbReference type="RefSeq" id="WP_241275475.1">
    <property type="nucleotide sequence ID" value="NZ_JAKZGS010000011.1"/>
</dbReference>
<accession>A0ABS9UQR7</accession>
<protein>
    <submittedName>
        <fullName evidence="2">Uncharacterized protein</fullName>
    </submittedName>
</protein>
<proteinExistence type="predicted"/>
<keyword evidence="1" id="KW-0472">Membrane</keyword>
<keyword evidence="1" id="KW-0812">Transmembrane</keyword>
<feature type="transmembrane region" description="Helical" evidence="1">
    <location>
        <begin position="41"/>
        <end position="59"/>
    </location>
</feature>
<evidence type="ECO:0000313" key="3">
    <source>
        <dbReference type="Proteomes" id="UP001165488"/>
    </source>
</evidence>
<dbReference type="EMBL" id="JAKZGS010000011">
    <property type="protein sequence ID" value="MCH7398973.1"/>
    <property type="molecule type" value="Genomic_DNA"/>
</dbReference>
<evidence type="ECO:0000313" key="2">
    <source>
        <dbReference type="EMBL" id="MCH7398973.1"/>
    </source>
</evidence>
<evidence type="ECO:0000256" key="1">
    <source>
        <dbReference type="SAM" id="Phobius"/>
    </source>
</evidence>